<comment type="caution">
    <text evidence="1">The sequence shown here is derived from an EMBL/GenBank/DDBJ whole genome shotgun (WGS) entry which is preliminary data.</text>
</comment>
<organism evidence="1 2">
    <name type="scientific">Phytophthora nicotianae P10297</name>
    <dbReference type="NCBI Taxonomy" id="1317064"/>
    <lineage>
        <taxon>Eukaryota</taxon>
        <taxon>Sar</taxon>
        <taxon>Stramenopiles</taxon>
        <taxon>Oomycota</taxon>
        <taxon>Peronosporomycetes</taxon>
        <taxon>Peronosporales</taxon>
        <taxon>Peronosporaceae</taxon>
        <taxon>Phytophthora</taxon>
    </lineage>
</organism>
<gene>
    <name evidence="1" type="ORF">F442_03378</name>
</gene>
<dbReference type="EMBL" id="ANIY01000793">
    <property type="protein sequence ID" value="ETP51509.1"/>
    <property type="molecule type" value="Genomic_DNA"/>
</dbReference>
<dbReference type="Proteomes" id="UP000018948">
    <property type="component" value="Unassembled WGS sequence"/>
</dbReference>
<evidence type="ECO:0000313" key="1">
    <source>
        <dbReference type="EMBL" id="ETP51509.1"/>
    </source>
</evidence>
<name>W2ZZ19_PHYNI</name>
<sequence>CEQHAECDRSSSKSASKCDQWWLCGACSKPAYAGGSRFAAVNAVVTRAVAATRFVRDHLALFDEFKRLQGGLRDAGMRARGLVLPAPTRWYSIHACMRNVQNSQETLEILFLNPSYEGFLNRYRGTSPNRKKTTHRYRVGSQ</sequence>
<evidence type="ECO:0000313" key="2">
    <source>
        <dbReference type="Proteomes" id="UP000018948"/>
    </source>
</evidence>
<accession>W2ZZ19</accession>
<reference evidence="1 2" key="1">
    <citation type="submission" date="2013-11" db="EMBL/GenBank/DDBJ databases">
        <title>The Genome Sequence of Phytophthora parasitica P10297.</title>
        <authorList>
            <consortium name="The Broad Institute Genomics Platform"/>
            <person name="Russ C."/>
            <person name="Tyler B."/>
            <person name="Panabieres F."/>
            <person name="Shan W."/>
            <person name="Tripathy S."/>
            <person name="Grunwald N."/>
            <person name="Machado M."/>
            <person name="Johnson C.S."/>
            <person name="Walker B."/>
            <person name="Young S.K."/>
            <person name="Zeng Q."/>
            <person name="Gargeya S."/>
            <person name="Fitzgerald M."/>
            <person name="Haas B."/>
            <person name="Abouelleil A."/>
            <person name="Allen A.W."/>
            <person name="Alvarado L."/>
            <person name="Arachchi H.M."/>
            <person name="Berlin A.M."/>
            <person name="Chapman S.B."/>
            <person name="Gainer-Dewar J."/>
            <person name="Goldberg J."/>
            <person name="Griggs A."/>
            <person name="Gujja S."/>
            <person name="Hansen M."/>
            <person name="Howarth C."/>
            <person name="Imamovic A."/>
            <person name="Ireland A."/>
            <person name="Larimer J."/>
            <person name="McCowan C."/>
            <person name="Murphy C."/>
            <person name="Pearson M."/>
            <person name="Poon T.W."/>
            <person name="Priest M."/>
            <person name="Roberts A."/>
            <person name="Saif S."/>
            <person name="Shea T."/>
            <person name="Sisk P."/>
            <person name="Sykes S."/>
            <person name="Wortman J."/>
            <person name="Nusbaum C."/>
            <person name="Birren B."/>
        </authorList>
    </citation>
    <scope>NUCLEOTIDE SEQUENCE [LARGE SCALE GENOMIC DNA]</scope>
    <source>
        <strain evidence="1 2">P10297</strain>
    </source>
</reference>
<protein>
    <submittedName>
        <fullName evidence="1">Uncharacterized protein</fullName>
    </submittedName>
</protein>
<feature type="non-terminal residue" evidence="1">
    <location>
        <position position="1"/>
    </location>
</feature>
<proteinExistence type="predicted"/>
<dbReference type="AlphaFoldDB" id="W2ZZ19"/>